<dbReference type="InterPro" id="IPR030374">
    <property type="entry name" value="PABS"/>
</dbReference>
<feature type="transmembrane region" description="Helical" evidence="5">
    <location>
        <begin position="71"/>
        <end position="91"/>
    </location>
</feature>
<dbReference type="EMBL" id="JALBUU010000079">
    <property type="protein sequence ID" value="MCI0755953.1"/>
    <property type="molecule type" value="Genomic_DNA"/>
</dbReference>
<name>A0ABS9W9Q4_9PROT</name>
<proteinExistence type="inferred from homology"/>
<reference evidence="7 8" key="1">
    <citation type="submission" date="2022-03" db="EMBL/GenBank/DDBJ databases">
        <title>Complete genome analysis of Roseomonas KG 17.1 : a prolific producer of plant growth promoters.</title>
        <authorList>
            <person name="Saadouli I."/>
            <person name="Najjari A."/>
            <person name="Mosbah A."/>
            <person name="Ouzari H.I."/>
        </authorList>
    </citation>
    <scope>NUCLEOTIDE SEQUENCE [LARGE SCALE GENOMIC DNA]</scope>
    <source>
        <strain evidence="7 8">KG17-1</strain>
    </source>
</reference>
<feature type="active site" description="Proton acceptor" evidence="4">
    <location>
        <position position="346"/>
    </location>
</feature>
<comment type="similarity">
    <text evidence="1">Belongs to the spermidine/spermine synthase family.</text>
</comment>
<keyword evidence="3 4" id="KW-0620">Polyamine biosynthesis</keyword>
<sequence length="486" mass="50262">MPRPDTLATAFAAFAAGWSVMALEMLDGRLMAPVFGQTLFQWGAIIGTALFFMSLGYWAGGRLGAGRHSRAALPALLGFAALCAALTPWIGRGIAAAAEAGLGPVAGAVGTSAVLIGPPAFCLAAVSPLCVARLAERGGAGPASGAISACQALGSIGGTFFAAFFAVPVMGLVAGYASAAALAALAALATGLAPWRAALVLLPLLPGLLSEQARAARFAHYDETPYNTIMVWEDAAARYLMLNSPLAVQSMQRRDGTLPGSYWELLGATPALADGRRALFLGVAGGSAIAAMQRAFPDLRGEGVELDPEVTAVARRDFGLSIPVRHDDARRAIEQAGPEYDLIVSDLYATAQIPPHAATVEFFAAAARRLAPGGVLALNVFNTGDAGGIVGPLAATLRAVFPAVLAARSDSGNTLLFATREGLTRETAQARLAVVPAPAQAAAGRLRVRLEDAAPLLAGFTPLTDNRSDLEWRSARMLAAWRERQR</sequence>
<evidence type="ECO:0000259" key="6">
    <source>
        <dbReference type="PROSITE" id="PS51006"/>
    </source>
</evidence>
<evidence type="ECO:0000313" key="7">
    <source>
        <dbReference type="EMBL" id="MCI0755953.1"/>
    </source>
</evidence>
<dbReference type="Proteomes" id="UP001201985">
    <property type="component" value="Unassembled WGS sequence"/>
</dbReference>
<protein>
    <submittedName>
        <fullName evidence="7">Fused MFS/spermidine synthase</fullName>
    </submittedName>
</protein>
<dbReference type="PROSITE" id="PS51006">
    <property type="entry name" value="PABS_2"/>
    <property type="match status" value="1"/>
</dbReference>
<evidence type="ECO:0000256" key="2">
    <source>
        <dbReference type="ARBA" id="ARBA00022679"/>
    </source>
</evidence>
<dbReference type="RefSeq" id="WP_120008798.1">
    <property type="nucleotide sequence ID" value="NZ_JALBUU010000079.1"/>
</dbReference>
<dbReference type="CDD" id="cd02440">
    <property type="entry name" value="AdoMet_MTases"/>
    <property type="match status" value="1"/>
</dbReference>
<evidence type="ECO:0000256" key="5">
    <source>
        <dbReference type="SAM" id="Phobius"/>
    </source>
</evidence>
<organism evidence="7 8">
    <name type="scientific">Teichococcus vastitatis</name>
    <dbReference type="NCBI Taxonomy" id="2307076"/>
    <lineage>
        <taxon>Bacteria</taxon>
        <taxon>Pseudomonadati</taxon>
        <taxon>Pseudomonadota</taxon>
        <taxon>Alphaproteobacteria</taxon>
        <taxon>Acetobacterales</taxon>
        <taxon>Roseomonadaceae</taxon>
        <taxon>Roseomonas</taxon>
    </lineage>
</organism>
<evidence type="ECO:0000256" key="1">
    <source>
        <dbReference type="ARBA" id="ARBA00007867"/>
    </source>
</evidence>
<feature type="transmembrane region" description="Helical" evidence="5">
    <location>
        <begin position="38"/>
        <end position="59"/>
    </location>
</feature>
<evidence type="ECO:0000256" key="3">
    <source>
        <dbReference type="ARBA" id="ARBA00023115"/>
    </source>
</evidence>
<accession>A0ABS9W9Q4</accession>
<keyword evidence="5" id="KW-1133">Transmembrane helix</keyword>
<evidence type="ECO:0000256" key="4">
    <source>
        <dbReference type="PROSITE-ProRule" id="PRU00354"/>
    </source>
</evidence>
<keyword evidence="8" id="KW-1185">Reference proteome</keyword>
<keyword evidence="5" id="KW-0812">Transmembrane</keyword>
<dbReference type="NCBIfam" id="NF037959">
    <property type="entry name" value="MFS_SpdSyn"/>
    <property type="match status" value="1"/>
</dbReference>
<feature type="domain" description="PABS" evidence="6">
    <location>
        <begin position="203"/>
        <end position="430"/>
    </location>
</feature>
<keyword evidence="5" id="KW-0472">Membrane</keyword>
<keyword evidence="2 4" id="KW-0808">Transferase</keyword>
<dbReference type="PANTHER" id="PTHR43317">
    <property type="entry name" value="THERMOSPERMINE SYNTHASE ACAULIS5"/>
    <property type="match status" value="1"/>
</dbReference>
<dbReference type="Gene3D" id="3.40.50.150">
    <property type="entry name" value="Vaccinia Virus protein VP39"/>
    <property type="match status" value="1"/>
</dbReference>
<feature type="transmembrane region" description="Helical" evidence="5">
    <location>
        <begin position="111"/>
        <end position="134"/>
    </location>
</feature>
<dbReference type="SUPFAM" id="SSF53335">
    <property type="entry name" value="S-adenosyl-L-methionine-dependent methyltransferases"/>
    <property type="match status" value="1"/>
</dbReference>
<gene>
    <name evidence="7" type="ORF">MON41_20000</name>
</gene>
<dbReference type="PANTHER" id="PTHR43317:SF1">
    <property type="entry name" value="THERMOSPERMINE SYNTHASE ACAULIS5"/>
    <property type="match status" value="1"/>
</dbReference>
<evidence type="ECO:0000313" key="8">
    <source>
        <dbReference type="Proteomes" id="UP001201985"/>
    </source>
</evidence>
<dbReference type="InterPro" id="IPR029063">
    <property type="entry name" value="SAM-dependent_MTases_sf"/>
</dbReference>
<comment type="caution">
    <text evidence="7">The sequence shown here is derived from an EMBL/GenBank/DDBJ whole genome shotgun (WGS) entry which is preliminary data.</text>
</comment>